<feature type="transmembrane region" description="Helical" evidence="1">
    <location>
        <begin position="12"/>
        <end position="30"/>
    </location>
</feature>
<keyword evidence="1" id="KW-0472">Membrane</keyword>
<comment type="caution">
    <text evidence="2">The sequence shown here is derived from an EMBL/GenBank/DDBJ whole genome shotgun (WGS) entry which is preliminary data.</text>
</comment>
<dbReference type="CDD" id="cd05325">
    <property type="entry name" value="carb_red_sniffer_like_SDR_c"/>
    <property type="match status" value="1"/>
</dbReference>
<dbReference type="PANTHER" id="PTHR43544">
    <property type="entry name" value="SHORT-CHAIN DEHYDROGENASE/REDUCTASE"/>
    <property type="match status" value="1"/>
</dbReference>
<dbReference type="Pfam" id="PF00106">
    <property type="entry name" value="adh_short"/>
    <property type="match status" value="1"/>
</dbReference>
<accession>A0ABY0IHL8</accession>
<dbReference type="Proteomes" id="UP000443582">
    <property type="component" value="Unassembled WGS sequence"/>
</dbReference>
<dbReference type="InterPro" id="IPR002347">
    <property type="entry name" value="SDR_fam"/>
</dbReference>
<organism evidence="2 3">
    <name type="scientific">Halobacteriovorax vibrionivorans</name>
    <dbReference type="NCBI Taxonomy" id="2152716"/>
    <lineage>
        <taxon>Bacteria</taxon>
        <taxon>Pseudomonadati</taxon>
        <taxon>Bdellovibrionota</taxon>
        <taxon>Bacteriovoracia</taxon>
        <taxon>Bacteriovoracales</taxon>
        <taxon>Halobacteriovoraceae</taxon>
        <taxon>Halobacteriovorax</taxon>
    </lineage>
</organism>
<dbReference type="RefSeq" id="WP_115361181.1">
    <property type="nucleotide sequence ID" value="NZ_QDKL01000002.1"/>
</dbReference>
<proteinExistence type="predicted"/>
<dbReference type="PRINTS" id="PR00081">
    <property type="entry name" value="GDHRDH"/>
</dbReference>
<keyword evidence="1" id="KW-1133">Transmembrane helix</keyword>
<sequence>MSFRLNSCNYALIVGAGHGIGFGLVHALLVKNSKTRIMATYRKRENAEKLLSLQSEYKDRLEIIQIDATKESEICNLSNSIKEKNIGLDLIINCIGMLHNDDILPEKSLKDFNCEAFIEVMRVNSIVTPLLAKHFEKQLNNDVTSVFATISAKVGSIEDNRIGGWYSYRASKAALNMLIKTIAIEFTRKRKKCVVLAVHPGTTKTELSQPFIKRTTYKIHETHETASNILNVIENRDSHDTGKFLSWDAQELPW</sequence>
<evidence type="ECO:0000313" key="3">
    <source>
        <dbReference type="Proteomes" id="UP000443582"/>
    </source>
</evidence>
<dbReference type="SUPFAM" id="SSF51735">
    <property type="entry name" value="NAD(P)-binding Rossmann-fold domains"/>
    <property type="match status" value="1"/>
</dbReference>
<protein>
    <submittedName>
        <fullName evidence="2">SDR family NAD(P)-dependent oxidoreductase</fullName>
    </submittedName>
</protein>
<gene>
    <name evidence="2" type="ORF">DAY19_07985</name>
</gene>
<keyword evidence="1" id="KW-0812">Transmembrane</keyword>
<dbReference type="InterPro" id="IPR051468">
    <property type="entry name" value="Fungal_SecMetab_SDRs"/>
</dbReference>
<dbReference type="EMBL" id="QDKL01000002">
    <property type="protein sequence ID" value="RZF21618.1"/>
    <property type="molecule type" value="Genomic_DNA"/>
</dbReference>
<dbReference type="Gene3D" id="3.40.50.720">
    <property type="entry name" value="NAD(P)-binding Rossmann-like Domain"/>
    <property type="match status" value="1"/>
</dbReference>
<name>A0ABY0IHL8_9BACT</name>
<keyword evidence="3" id="KW-1185">Reference proteome</keyword>
<evidence type="ECO:0000256" key="1">
    <source>
        <dbReference type="SAM" id="Phobius"/>
    </source>
</evidence>
<dbReference type="InterPro" id="IPR036291">
    <property type="entry name" value="NAD(P)-bd_dom_sf"/>
</dbReference>
<reference evidence="3" key="1">
    <citation type="journal article" date="2019" name="Int. J. Syst. Evol. Microbiol.">
        <title>Halobacteriovorax valvorus sp. nov., a novel prokaryotic predator isolated from coastal seawater of China.</title>
        <authorList>
            <person name="Chen M.-X."/>
        </authorList>
    </citation>
    <scope>NUCLEOTIDE SEQUENCE [LARGE SCALE GENOMIC DNA]</scope>
    <source>
        <strain evidence="3">BL9</strain>
    </source>
</reference>
<evidence type="ECO:0000313" key="2">
    <source>
        <dbReference type="EMBL" id="RZF21618.1"/>
    </source>
</evidence>
<dbReference type="PANTHER" id="PTHR43544:SF12">
    <property type="entry name" value="NAD(P)-BINDING ROSSMANN-FOLD SUPERFAMILY PROTEIN"/>
    <property type="match status" value="1"/>
</dbReference>